<accession>A0A2A2JET3</accession>
<dbReference type="EMBL" id="LIAE01010480">
    <property type="protein sequence ID" value="PAV60134.1"/>
    <property type="molecule type" value="Genomic_DNA"/>
</dbReference>
<evidence type="ECO:0000259" key="4">
    <source>
        <dbReference type="PROSITE" id="PS50886"/>
    </source>
</evidence>
<sequence>MQNRLVVALCNLKPAKMRGVESCAMVMCASSPEKVEIMEVDPNTAPGTIVICPPFDHIPDAQLHPKKKVWETVSVDLKVDEQGRASWKGHPLVVGDKKTFMTAPSLRNVPVK</sequence>
<dbReference type="Gene3D" id="2.40.50.140">
    <property type="entry name" value="Nucleic acid-binding proteins"/>
    <property type="match status" value="1"/>
</dbReference>
<feature type="domain" description="TRNA-binding" evidence="4">
    <location>
        <begin position="1"/>
        <end position="51"/>
    </location>
</feature>
<evidence type="ECO:0000313" key="6">
    <source>
        <dbReference type="Proteomes" id="UP000218231"/>
    </source>
</evidence>
<protein>
    <recommendedName>
        <fullName evidence="4">tRNA-binding domain-containing protein</fullName>
    </recommendedName>
</protein>
<keyword evidence="6" id="KW-1185">Reference proteome</keyword>
<dbReference type="InterPro" id="IPR051270">
    <property type="entry name" value="Tyrosine-tRNA_ligase_regulator"/>
</dbReference>
<dbReference type="GO" id="GO:0000049">
    <property type="term" value="F:tRNA binding"/>
    <property type="evidence" value="ECO:0007669"/>
    <property type="project" value="UniProtKB-UniRule"/>
</dbReference>
<name>A0A2A2JET3_9BILA</name>
<dbReference type="PROSITE" id="PS50886">
    <property type="entry name" value="TRBD"/>
    <property type="match status" value="1"/>
</dbReference>
<dbReference type="SUPFAM" id="SSF50249">
    <property type="entry name" value="Nucleic acid-binding proteins"/>
    <property type="match status" value="1"/>
</dbReference>
<dbReference type="Proteomes" id="UP000218231">
    <property type="component" value="Unassembled WGS sequence"/>
</dbReference>
<evidence type="ECO:0000256" key="1">
    <source>
        <dbReference type="ARBA" id="ARBA00022555"/>
    </source>
</evidence>
<dbReference type="STRING" id="2018661.A0A2A2JET3"/>
<reference evidence="5 6" key="1">
    <citation type="journal article" date="2017" name="Curr. Biol.">
        <title>Genome architecture and evolution of a unichromosomal asexual nematode.</title>
        <authorList>
            <person name="Fradin H."/>
            <person name="Zegar C."/>
            <person name="Gutwein M."/>
            <person name="Lucas J."/>
            <person name="Kovtun M."/>
            <person name="Corcoran D."/>
            <person name="Baugh L.R."/>
            <person name="Kiontke K."/>
            <person name="Gunsalus K."/>
            <person name="Fitch D.H."/>
            <person name="Piano F."/>
        </authorList>
    </citation>
    <scope>NUCLEOTIDE SEQUENCE [LARGE SCALE GENOMIC DNA]</scope>
    <source>
        <strain evidence="5">PF1309</strain>
    </source>
</reference>
<evidence type="ECO:0000256" key="2">
    <source>
        <dbReference type="ARBA" id="ARBA00022884"/>
    </source>
</evidence>
<keyword evidence="1 3" id="KW-0820">tRNA-binding</keyword>
<keyword evidence="2 3" id="KW-0694">RNA-binding</keyword>
<dbReference type="PANTHER" id="PTHR11586">
    <property type="entry name" value="TRNA-AMINOACYLATION COFACTOR ARC1 FAMILY MEMBER"/>
    <property type="match status" value="1"/>
</dbReference>
<dbReference type="Pfam" id="PF01588">
    <property type="entry name" value="tRNA_bind"/>
    <property type="match status" value="1"/>
</dbReference>
<comment type="caution">
    <text evidence="5">The sequence shown here is derived from an EMBL/GenBank/DDBJ whole genome shotgun (WGS) entry which is preliminary data.</text>
</comment>
<organism evidence="5 6">
    <name type="scientific">Diploscapter pachys</name>
    <dbReference type="NCBI Taxonomy" id="2018661"/>
    <lineage>
        <taxon>Eukaryota</taxon>
        <taxon>Metazoa</taxon>
        <taxon>Ecdysozoa</taxon>
        <taxon>Nematoda</taxon>
        <taxon>Chromadorea</taxon>
        <taxon>Rhabditida</taxon>
        <taxon>Rhabditina</taxon>
        <taxon>Rhabditomorpha</taxon>
        <taxon>Rhabditoidea</taxon>
        <taxon>Rhabditidae</taxon>
        <taxon>Diploscapter</taxon>
    </lineage>
</organism>
<dbReference type="PANTHER" id="PTHR11586:SF33">
    <property type="entry name" value="AMINOACYL TRNA SYNTHASE COMPLEX-INTERACTING MULTIFUNCTIONAL PROTEIN 1"/>
    <property type="match status" value="1"/>
</dbReference>
<proteinExistence type="predicted"/>
<dbReference type="OrthoDB" id="197206at2759"/>
<evidence type="ECO:0000313" key="5">
    <source>
        <dbReference type="EMBL" id="PAV60134.1"/>
    </source>
</evidence>
<dbReference type="AlphaFoldDB" id="A0A2A2JET3"/>
<evidence type="ECO:0000256" key="3">
    <source>
        <dbReference type="PROSITE-ProRule" id="PRU00209"/>
    </source>
</evidence>
<dbReference type="InterPro" id="IPR012340">
    <property type="entry name" value="NA-bd_OB-fold"/>
</dbReference>
<gene>
    <name evidence="5" type="ORF">WR25_18498</name>
</gene>
<dbReference type="InterPro" id="IPR002547">
    <property type="entry name" value="tRNA-bd_dom"/>
</dbReference>